<evidence type="ECO:0000256" key="5">
    <source>
        <dbReference type="ARBA" id="ARBA00022490"/>
    </source>
</evidence>
<evidence type="ECO:0000256" key="7">
    <source>
        <dbReference type="ARBA" id="ARBA00023242"/>
    </source>
</evidence>
<comment type="similarity">
    <text evidence="3">Belongs to the CSN3 family.</text>
</comment>
<evidence type="ECO:0000256" key="1">
    <source>
        <dbReference type="ARBA" id="ARBA00004123"/>
    </source>
</evidence>
<dbReference type="Gene3D" id="1.10.10.10">
    <property type="entry name" value="Winged helix-like DNA-binding domain superfamily/Winged helix DNA-binding domain"/>
    <property type="match status" value="1"/>
</dbReference>
<evidence type="ECO:0000259" key="8">
    <source>
        <dbReference type="PROSITE" id="PS50250"/>
    </source>
</evidence>
<proteinExistence type="inferred from homology"/>
<organism evidence="9 10">
    <name type="scientific">Acrasis kona</name>
    <dbReference type="NCBI Taxonomy" id="1008807"/>
    <lineage>
        <taxon>Eukaryota</taxon>
        <taxon>Discoba</taxon>
        <taxon>Heterolobosea</taxon>
        <taxon>Tetramitia</taxon>
        <taxon>Eutetramitia</taxon>
        <taxon>Acrasidae</taxon>
        <taxon>Acrasis</taxon>
    </lineage>
</organism>
<dbReference type="InterPro" id="IPR000717">
    <property type="entry name" value="PCI_dom"/>
</dbReference>
<sequence>MDQVVSLIRDTKEADLDTLKKTLESVLEKIRGNTHGVTNALGQLDPSKHSMGMVYLLYAKSQSRDVDPSFLNNVEFFLANLHGKHTQKAASRFVQVCHIYTEICRDNALYSRGIKALTTGLQRFRPSNDFLTPLHADVLCLCLKAKNYKAGFNLIENKIFDIDPNATGLTPKDMLLYFYYGGMIYIGLKHYQKALGFFETALTVPAFALNAIMVEVYKKYMLVSLLVHGKHTGLPKHAMNIVQKHMKTLCSQYYEFATVFGSGNIDNVDKVKKSFEDNEETFKSDNNLGLARQCMQALAKRNIQKLTATYMTLSLADIAKNAGLNNAAATEKVLLRMIENGEINAVIDQKGGMVSFGEEVQAFDSPQTSVILETRIDQSISLANRLKNIDEDITSSNNYIARQLGVREEAYSDFERGPSSNRGGGIRRMFEYFR</sequence>
<dbReference type="InterPro" id="IPR050756">
    <property type="entry name" value="CSN3"/>
</dbReference>
<dbReference type="InterPro" id="IPR055089">
    <property type="entry name" value="COP9_N"/>
</dbReference>
<evidence type="ECO:0000313" key="10">
    <source>
        <dbReference type="Proteomes" id="UP001431209"/>
    </source>
</evidence>
<dbReference type="PROSITE" id="PS50250">
    <property type="entry name" value="PCI"/>
    <property type="match status" value="1"/>
</dbReference>
<accession>A0AAW2YS05</accession>
<reference evidence="9 10" key="1">
    <citation type="submission" date="2024-03" db="EMBL/GenBank/DDBJ databases">
        <title>The Acrasis kona genome and developmental transcriptomes reveal deep origins of eukaryotic multicellular pathways.</title>
        <authorList>
            <person name="Sheikh S."/>
            <person name="Fu C.-J."/>
            <person name="Brown M.W."/>
            <person name="Baldauf S.L."/>
        </authorList>
    </citation>
    <scope>NUCLEOTIDE SEQUENCE [LARGE SCALE GENOMIC DNA]</scope>
    <source>
        <strain evidence="9 10">ATCC MYA-3509</strain>
    </source>
</reference>
<dbReference type="AlphaFoldDB" id="A0AAW2YS05"/>
<keyword evidence="6" id="KW-0736">Signalosome</keyword>
<evidence type="ECO:0000256" key="2">
    <source>
        <dbReference type="ARBA" id="ARBA00004496"/>
    </source>
</evidence>
<dbReference type="InterPro" id="IPR036388">
    <property type="entry name" value="WH-like_DNA-bd_sf"/>
</dbReference>
<name>A0AAW2YS05_9EUKA</name>
<protein>
    <recommendedName>
        <fullName evidence="4">COP9 signalosome complex subunit 3</fullName>
    </recommendedName>
</protein>
<dbReference type="EMBL" id="JAOPGA020000642">
    <property type="protein sequence ID" value="KAL0480236.1"/>
    <property type="molecule type" value="Genomic_DNA"/>
</dbReference>
<dbReference type="GO" id="GO:0005737">
    <property type="term" value="C:cytoplasm"/>
    <property type="evidence" value="ECO:0007669"/>
    <property type="project" value="UniProtKB-SubCell"/>
</dbReference>
<evidence type="ECO:0000256" key="3">
    <source>
        <dbReference type="ARBA" id="ARBA00007084"/>
    </source>
</evidence>
<dbReference type="SUPFAM" id="SSF46785">
    <property type="entry name" value="Winged helix' DNA-binding domain"/>
    <property type="match status" value="1"/>
</dbReference>
<comment type="caution">
    <text evidence="9">The sequence shown here is derived from an EMBL/GenBank/DDBJ whole genome shotgun (WGS) entry which is preliminary data.</text>
</comment>
<dbReference type="PANTHER" id="PTHR10758:SF1">
    <property type="entry name" value="COP9 SIGNALOSOME COMPLEX SUBUNIT 3"/>
    <property type="match status" value="1"/>
</dbReference>
<evidence type="ECO:0000256" key="4">
    <source>
        <dbReference type="ARBA" id="ARBA00014878"/>
    </source>
</evidence>
<dbReference type="GO" id="GO:0006511">
    <property type="term" value="P:ubiquitin-dependent protein catabolic process"/>
    <property type="evidence" value="ECO:0007669"/>
    <property type="project" value="TreeGrafter"/>
</dbReference>
<dbReference type="Proteomes" id="UP001431209">
    <property type="component" value="Unassembled WGS sequence"/>
</dbReference>
<evidence type="ECO:0000256" key="6">
    <source>
        <dbReference type="ARBA" id="ARBA00022790"/>
    </source>
</evidence>
<dbReference type="PANTHER" id="PTHR10758">
    <property type="entry name" value="26S PROTEASOME NON-ATPASE REGULATORY SUBUNIT 3/COP9 SIGNALOSOME COMPLEX SUBUNIT 3"/>
    <property type="match status" value="1"/>
</dbReference>
<dbReference type="InterPro" id="IPR036390">
    <property type="entry name" value="WH_DNA-bd_sf"/>
</dbReference>
<gene>
    <name evidence="9" type="ORF">AKO1_007168</name>
</gene>
<dbReference type="Pfam" id="PF22788">
    <property type="entry name" value="COP9_hel_rpt"/>
    <property type="match status" value="1"/>
</dbReference>
<feature type="domain" description="PCI" evidence="8">
    <location>
        <begin position="190"/>
        <end position="361"/>
    </location>
</feature>
<comment type="subcellular location">
    <subcellularLocation>
        <location evidence="2">Cytoplasm</location>
    </subcellularLocation>
    <subcellularLocation>
        <location evidence="1">Nucleus</location>
    </subcellularLocation>
</comment>
<keyword evidence="10" id="KW-1185">Reference proteome</keyword>
<dbReference type="Pfam" id="PF01399">
    <property type="entry name" value="PCI"/>
    <property type="match status" value="1"/>
</dbReference>
<dbReference type="GO" id="GO:0008180">
    <property type="term" value="C:COP9 signalosome"/>
    <property type="evidence" value="ECO:0007669"/>
    <property type="project" value="UniProtKB-KW"/>
</dbReference>
<dbReference type="SMART" id="SM00088">
    <property type="entry name" value="PINT"/>
    <property type="match status" value="1"/>
</dbReference>
<keyword evidence="5" id="KW-0963">Cytoplasm</keyword>
<evidence type="ECO:0000313" key="9">
    <source>
        <dbReference type="EMBL" id="KAL0480236.1"/>
    </source>
</evidence>
<keyword evidence="7" id="KW-0539">Nucleus</keyword>